<accession>A0ACB6ZTS5</accession>
<evidence type="ECO:0000313" key="1">
    <source>
        <dbReference type="EMBL" id="KAF9653042.1"/>
    </source>
</evidence>
<proteinExistence type="predicted"/>
<gene>
    <name evidence="1" type="ORF">BDM02DRAFT_3108160</name>
</gene>
<reference evidence="1" key="1">
    <citation type="submission" date="2019-10" db="EMBL/GenBank/DDBJ databases">
        <authorList>
            <consortium name="DOE Joint Genome Institute"/>
            <person name="Kuo A."/>
            <person name="Miyauchi S."/>
            <person name="Kiss E."/>
            <person name="Drula E."/>
            <person name="Kohler A."/>
            <person name="Sanchez-Garcia M."/>
            <person name="Andreopoulos B."/>
            <person name="Barry K.W."/>
            <person name="Bonito G."/>
            <person name="Buee M."/>
            <person name="Carver A."/>
            <person name="Chen C."/>
            <person name="Cichocki N."/>
            <person name="Clum A."/>
            <person name="Culley D."/>
            <person name="Crous P.W."/>
            <person name="Fauchery L."/>
            <person name="Girlanda M."/>
            <person name="Hayes R."/>
            <person name="Keri Z."/>
            <person name="Labutti K."/>
            <person name="Lipzen A."/>
            <person name="Lombard V."/>
            <person name="Magnuson J."/>
            <person name="Maillard F."/>
            <person name="Morin E."/>
            <person name="Murat C."/>
            <person name="Nolan M."/>
            <person name="Ohm R."/>
            <person name="Pangilinan J."/>
            <person name="Pereira M."/>
            <person name="Perotto S."/>
            <person name="Peter M."/>
            <person name="Riley R."/>
            <person name="Sitrit Y."/>
            <person name="Stielow B."/>
            <person name="Szollosi G."/>
            <person name="Zifcakova L."/>
            <person name="Stursova M."/>
            <person name="Spatafora J.W."/>
            <person name="Tedersoo L."/>
            <person name="Vaario L.-M."/>
            <person name="Yamada A."/>
            <person name="Yan M."/>
            <person name="Wang P."/>
            <person name="Xu J."/>
            <person name="Bruns T."/>
            <person name="Baldrian P."/>
            <person name="Vilgalys R."/>
            <person name="Henrissat B."/>
            <person name="Grigoriev I.V."/>
            <person name="Hibbett D."/>
            <person name="Nagy L.G."/>
            <person name="Martin F.M."/>
        </authorList>
    </citation>
    <scope>NUCLEOTIDE SEQUENCE</scope>
    <source>
        <strain evidence="1">P2</strain>
    </source>
</reference>
<name>A0ACB6ZTS5_THEGA</name>
<dbReference type="EMBL" id="MU117965">
    <property type="protein sequence ID" value="KAF9653042.1"/>
    <property type="molecule type" value="Genomic_DNA"/>
</dbReference>
<keyword evidence="2" id="KW-1185">Reference proteome</keyword>
<sequence>MSVQESPLNKAHQHGANADEYLAQGLLIPAAEEYEKAAQAFQECVLVSTDEKTKGTLRMLYNEHAKSAKDVQRKIAKLREENKDPSLPQNIPHRLTPAPPPVPGPSSSPPPQTCNRMVDSQNTGDESFMLLGQRSEPGDVLFNQFWKVTTDLLENISQPVAFASAPIRYPPAPRKEMGSGAEPEADRGIASRLSGFSKRLVDTSYQIATGTQRAQTTSNSLQDDLDEVLADDDDDLAESFFVIPSGDEKHKLRKENAALKAEISMLQDQLSEMKVVLKMRQDKDNALRDNILHARREAQRVMTASVVGQQTPRQLPPPDLGSISITPNASREREAQLNKRIKELEEDVKVLKAENESQKQMIVRFRERWSQLKESMKRKKEAKAAAAAASSPVREKIVEDPQGEAAEEPPW</sequence>
<organism evidence="1 2">
    <name type="scientific">Thelephora ganbajun</name>
    <name type="common">Ganba fungus</name>
    <dbReference type="NCBI Taxonomy" id="370292"/>
    <lineage>
        <taxon>Eukaryota</taxon>
        <taxon>Fungi</taxon>
        <taxon>Dikarya</taxon>
        <taxon>Basidiomycota</taxon>
        <taxon>Agaricomycotina</taxon>
        <taxon>Agaricomycetes</taxon>
        <taxon>Thelephorales</taxon>
        <taxon>Thelephoraceae</taxon>
        <taxon>Thelephora</taxon>
    </lineage>
</organism>
<protein>
    <submittedName>
        <fullName evidence="1">Uncharacterized protein</fullName>
    </submittedName>
</protein>
<dbReference type="Proteomes" id="UP000886501">
    <property type="component" value="Unassembled WGS sequence"/>
</dbReference>
<evidence type="ECO:0000313" key="2">
    <source>
        <dbReference type="Proteomes" id="UP000886501"/>
    </source>
</evidence>
<comment type="caution">
    <text evidence="1">The sequence shown here is derived from an EMBL/GenBank/DDBJ whole genome shotgun (WGS) entry which is preliminary data.</text>
</comment>
<reference evidence="1" key="2">
    <citation type="journal article" date="2020" name="Nat. Commun.">
        <title>Large-scale genome sequencing of mycorrhizal fungi provides insights into the early evolution of symbiotic traits.</title>
        <authorList>
            <person name="Miyauchi S."/>
            <person name="Kiss E."/>
            <person name="Kuo A."/>
            <person name="Drula E."/>
            <person name="Kohler A."/>
            <person name="Sanchez-Garcia M."/>
            <person name="Morin E."/>
            <person name="Andreopoulos B."/>
            <person name="Barry K.W."/>
            <person name="Bonito G."/>
            <person name="Buee M."/>
            <person name="Carver A."/>
            <person name="Chen C."/>
            <person name="Cichocki N."/>
            <person name="Clum A."/>
            <person name="Culley D."/>
            <person name="Crous P.W."/>
            <person name="Fauchery L."/>
            <person name="Girlanda M."/>
            <person name="Hayes R.D."/>
            <person name="Keri Z."/>
            <person name="LaButti K."/>
            <person name="Lipzen A."/>
            <person name="Lombard V."/>
            <person name="Magnuson J."/>
            <person name="Maillard F."/>
            <person name="Murat C."/>
            <person name="Nolan M."/>
            <person name="Ohm R.A."/>
            <person name="Pangilinan J."/>
            <person name="Pereira M.F."/>
            <person name="Perotto S."/>
            <person name="Peter M."/>
            <person name="Pfister S."/>
            <person name="Riley R."/>
            <person name="Sitrit Y."/>
            <person name="Stielow J.B."/>
            <person name="Szollosi G."/>
            <person name="Zifcakova L."/>
            <person name="Stursova M."/>
            <person name="Spatafora J.W."/>
            <person name="Tedersoo L."/>
            <person name="Vaario L.M."/>
            <person name="Yamada A."/>
            <person name="Yan M."/>
            <person name="Wang P."/>
            <person name="Xu J."/>
            <person name="Bruns T."/>
            <person name="Baldrian P."/>
            <person name="Vilgalys R."/>
            <person name="Dunand C."/>
            <person name="Henrissat B."/>
            <person name="Grigoriev I.V."/>
            <person name="Hibbett D."/>
            <person name="Nagy L.G."/>
            <person name="Martin F.M."/>
        </authorList>
    </citation>
    <scope>NUCLEOTIDE SEQUENCE</scope>
    <source>
        <strain evidence="1">P2</strain>
    </source>
</reference>